<protein>
    <recommendedName>
        <fullName evidence="3">Head fiber protein</fullName>
    </recommendedName>
</protein>
<evidence type="ECO:0008006" key="3">
    <source>
        <dbReference type="Google" id="ProtNLM"/>
    </source>
</evidence>
<sequence>MPTSAEKAKLRNAGQAPTVAAPAALTAAPSVAAPTKAEFDKVVADNVALRSTLASVISGLKSAGIMA</sequence>
<dbReference type="GeneID" id="40078617"/>
<organism evidence="1 2">
    <name type="scientific">Arthrobacter phage Korra</name>
    <dbReference type="NCBI Taxonomy" id="1772304"/>
    <lineage>
        <taxon>Viruses</taxon>
        <taxon>Duplodnaviria</taxon>
        <taxon>Heunggongvirae</taxon>
        <taxon>Uroviricota</taxon>
        <taxon>Caudoviricetes</taxon>
        <taxon>Korravirus</taxon>
        <taxon>Korravirus korra</taxon>
    </lineage>
</organism>
<proteinExistence type="predicted"/>
<evidence type="ECO:0000313" key="1">
    <source>
        <dbReference type="EMBL" id="ALY09474.1"/>
    </source>
</evidence>
<dbReference type="KEGG" id="vg:40078617"/>
<name>A0A0U4JZ53_9CAUD</name>
<dbReference type="Proteomes" id="UP000222050">
    <property type="component" value="Segment"/>
</dbReference>
<reference evidence="1" key="1">
    <citation type="submission" date="2017-04" db="EMBL/GenBank/DDBJ databases">
        <authorList>
            <person name="Schneider V.M."/>
            <person name="Guerrero C.A."/>
            <person name="Garlena R.A."/>
            <person name="Russell D.A."/>
            <person name="Pope W.H."/>
            <person name="Jacobs-Sera D."/>
            <person name="Hatfull G.F."/>
        </authorList>
    </citation>
    <scope>NUCLEOTIDE SEQUENCE [LARGE SCALE GENOMIC DNA]</scope>
</reference>
<gene>
    <name evidence="1" type="primary">9</name>
    <name evidence="1" type="ORF">PBI_KORRA_9</name>
</gene>
<dbReference type="EMBL" id="KU160653">
    <property type="protein sequence ID" value="ALY09474.1"/>
    <property type="molecule type" value="Genomic_DNA"/>
</dbReference>
<dbReference type="RefSeq" id="YP_009602752.1">
    <property type="nucleotide sequence ID" value="NC_041943.1"/>
</dbReference>
<evidence type="ECO:0000313" key="2">
    <source>
        <dbReference type="Proteomes" id="UP000222050"/>
    </source>
</evidence>
<keyword evidence="2" id="KW-1185">Reference proteome</keyword>
<accession>A0A0U4JZ53</accession>